<keyword evidence="2" id="KW-0677">Repeat</keyword>
<dbReference type="GO" id="GO:0000785">
    <property type="term" value="C:chromatin"/>
    <property type="evidence" value="ECO:0007669"/>
    <property type="project" value="TreeGrafter"/>
</dbReference>
<feature type="domain" description="C2H2-type" evidence="8">
    <location>
        <begin position="621"/>
        <end position="648"/>
    </location>
</feature>
<reference evidence="9 10" key="1">
    <citation type="journal article" date="2020" name="Genome Biol. Evol.">
        <title>A new high-quality draft genome assembly of the Chinese cordyceps Ophiocordyceps sinensis.</title>
        <authorList>
            <person name="Shu R."/>
            <person name="Zhang J."/>
            <person name="Meng Q."/>
            <person name="Zhang H."/>
            <person name="Zhou G."/>
            <person name="Li M."/>
            <person name="Wu P."/>
            <person name="Zhao Y."/>
            <person name="Chen C."/>
            <person name="Qin Q."/>
        </authorList>
    </citation>
    <scope>NUCLEOTIDE SEQUENCE [LARGE SCALE GENOMIC DNA]</scope>
    <source>
        <strain evidence="9 10">IOZ07</strain>
    </source>
</reference>
<feature type="domain" description="C2H2-type" evidence="8">
    <location>
        <begin position="531"/>
        <end position="562"/>
    </location>
</feature>
<feature type="domain" description="C2H2-type" evidence="8">
    <location>
        <begin position="591"/>
        <end position="620"/>
    </location>
</feature>
<evidence type="ECO:0000256" key="2">
    <source>
        <dbReference type="ARBA" id="ARBA00022737"/>
    </source>
</evidence>
<dbReference type="PANTHER" id="PTHR14003:SF19">
    <property type="entry name" value="YY2 TRANSCRIPTION FACTOR"/>
    <property type="match status" value="1"/>
</dbReference>
<keyword evidence="1" id="KW-0479">Metal-binding</keyword>
<dbReference type="GO" id="GO:0008270">
    <property type="term" value="F:zinc ion binding"/>
    <property type="evidence" value="ECO:0007669"/>
    <property type="project" value="UniProtKB-KW"/>
</dbReference>
<dbReference type="FunFam" id="3.30.160.60:FF:000557">
    <property type="entry name" value="zinc finger and SCAN domain-containing protein 29"/>
    <property type="match status" value="1"/>
</dbReference>
<dbReference type="SUPFAM" id="SSF57667">
    <property type="entry name" value="beta-beta-alpha zinc fingers"/>
    <property type="match status" value="3"/>
</dbReference>
<dbReference type="Gene3D" id="3.30.160.60">
    <property type="entry name" value="Classic Zinc Finger"/>
    <property type="match status" value="5"/>
</dbReference>
<evidence type="ECO:0000256" key="7">
    <source>
        <dbReference type="SAM" id="MobiDB-lite"/>
    </source>
</evidence>
<dbReference type="GO" id="GO:0000978">
    <property type="term" value="F:RNA polymerase II cis-regulatory region sequence-specific DNA binding"/>
    <property type="evidence" value="ECO:0007669"/>
    <property type="project" value="TreeGrafter"/>
</dbReference>
<evidence type="ECO:0000256" key="1">
    <source>
        <dbReference type="ARBA" id="ARBA00022723"/>
    </source>
</evidence>
<evidence type="ECO:0000259" key="8">
    <source>
        <dbReference type="PROSITE" id="PS50157"/>
    </source>
</evidence>
<dbReference type="Pfam" id="PF13912">
    <property type="entry name" value="zf-C2H2_6"/>
    <property type="match status" value="1"/>
</dbReference>
<organism evidence="9 10">
    <name type="scientific">Ophiocordyceps sinensis</name>
    <dbReference type="NCBI Taxonomy" id="72228"/>
    <lineage>
        <taxon>Eukaryota</taxon>
        <taxon>Fungi</taxon>
        <taxon>Dikarya</taxon>
        <taxon>Ascomycota</taxon>
        <taxon>Pezizomycotina</taxon>
        <taxon>Sordariomycetes</taxon>
        <taxon>Hypocreomycetidae</taxon>
        <taxon>Hypocreales</taxon>
        <taxon>Ophiocordycipitaceae</taxon>
        <taxon>Ophiocordyceps</taxon>
    </lineage>
</organism>
<evidence type="ECO:0000256" key="5">
    <source>
        <dbReference type="ARBA" id="ARBA00044085"/>
    </source>
</evidence>
<dbReference type="GO" id="GO:0005667">
    <property type="term" value="C:transcription regulator complex"/>
    <property type="evidence" value="ECO:0007669"/>
    <property type="project" value="TreeGrafter"/>
</dbReference>
<dbReference type="PROSITE" id="PS00028">
    <property type="entry name" value="ZINC_FINGER_C2H2_1"/>
    <property type="match status" value="4"/>
</dbReference>
<dbReference type="Pfam" id="PF00096">
    <property type="entry name" value="zf-C2H2"/>
    <property type="match status" value="2"/>
</dbReference>
<dbReference type="InterPro" id="IPR013087">
    <property type="entry name" value="Znf_C2H2_type"/>
</dbReference>
<dbReference type="PANTHER" id="PTHR14003">
    <property type="entry name" value="TRANSCRIPTIONAL REPRESSOR PROTEIN YY"/>
    <property type="match status" value="1"/>
</dbReference>
<evidence type="ECO:0000313" key="9">
    <source>
        <dbReference type="EMBL" id="KAF4512386.1"/>
    </source>
</evidence>
<comment type="caution">
    <text evidence="9">The sequence shown here is derived from an EMBL/GenBank/DDBJ whole genome shotgun (WGS) entry which is preliminary data.</text>
</comment>
<feature type="region of interest" description="Disordered" evidence="7">
    <location>
        <begin position="390"/>
        <end position="433"/>
    </location>
</feature>
<dbReference type="FunFam" id="3.30.160.60:FF:002343">
    <property type="entry name" value="Zinc finger protein 33A"/>
    <property type="match status" value="1"/>
</dbReference>
<feature type="domain" description="C2H2-type" evidence="8">
    <location>
        <begin position="649"/>
        <end position="677"/>
    </location>
</feature>
<dbReference type="FunFam" id="3.30.160.60:FF:000125">
    <property type="entry name" value="Putative zinc finger protein 143"/>
    <property type="match status" value="1"/>
</dbReference>
<evidence type="ECO:0000256" key="6">
    <source>
        <dbReference type="PROSITE-ProRule" id="PRU00042"/>
    </source>
</evidence>
<name>A0A8H4PXU7_9HYPO</name>
<dbReference type="AlphaFoldDB" id="A0A8H4PXU7"/>
<sequence length="744" mass="81364">MDPSHVAFDGHMNPSGPSANDMLNLPLDLGAMMAANNTLSHGFDRLFAPCTHDDDSCLDHHHHFRQPRNSHKYQASFAPLLQPNAALSTIRSLPQAPPRPQQYHHSTNPVGTSSELEAQAHEYSWESFLNDSALNNPALHHGDFGFCQDDDCASECSSECDGSCPSQCGDAGHGVCCDDDACGSPQLCLDEDCQGASRPCMDEGCLTDTTLGKQPSSGHAMTDRDKAAAAALASFGGDGQLHMVQAGFMKPPASASAPSRGGPPSLVHFFERPCDSLSMESMSTNGLPSFPNPPFHMPIEYALANHIMQYHDASHGLAHTGTCVANDPGQLISRCTLPKFRPYDGATDSYVSQLHDLECGFQVQDPNAFAQHIFQEHRPAPMLQPHLPRFPEAPHPRVHVQGNPSQQRSSGMGYHATSHAPFGQHFSPSPSPLTNLSVGQSLCTTPSSLTTPSPLETDAAAMAEVSFSEVSKTSFDASEPQSLAREDQFLCRWLTGNGDCICGKRFDDDEQLQKHCKLDHLKQLKKARGGFRCGWANCARDTCFTQRSKVERHMQVHTGYKPVRCEVCGASLSAKQALDQHMRIHTGETPWVCKFPGCGCAFKQQSALTMHERTHTGDKPLECEICHKRFSESSNLSKHRRTHNVKGMHECQLCGKDFHRLDQLRRHLSTNHRDKAAEVDALLSKVMPKPQVHRVSKLAKTKVGVGVRGKAGLKALGADRFELVEDQLRGAMVDQRSLGGEAPW</sequence>
<feature type="region of interest" description="Disordered" evidence="7">
    <location>
        <begin position="92"/>
        <end position="112"/>
    </location>
</feature>
<accession>A0A8H4PXU7</accession>
<keyword evidence="3 6" id="KW-0863">Zinc-finger</keyword>
<dbReference type="OrthoDB" id="3437960at2759"/>
<dbReference type="Proteomes" id="UP000557566">
    <property type="component" value="Unassembled WGS sequence"/>
</dbReference>
<keyword evidence="4" id="KW-0862">Zinc</keyword>
<keyword evidence="10" id="KW-1185">Reference proteome</keyword>
<evidence type="ECO:0000256" key="4">
    <source>
        <dbReference type="ARBA" id="ARBA00022833"/>
    </source>
</evidence>
<dbReference type="InterPro" id="IPR036236">
    <property type="entry name" value="Znf_C2H2_sf"/>
</dbReference>
<dbReference type="GO" id="GO:0000981">
    <property type="term" value="F:DNA-binding transcription factor activity, RNA polymerase II-specific"/>
    <property type="evidence" value="ECO:0007669"/>
    <property type="project" value="UniProtKB-ARBA"/>
</dbReference>
<gene>
    <name evidence="9" type="ORF">G6O67_001533</name>
</gene>
<evidence type="ECO:0000256" key="3">
    <source>
        <dbReference type="ARBA" id="ARBA00022771"/>
    </source>
</evidence>
<evidence type="ECO:0000313" key="10">
    <source>
        <dbReference type="Proteomes" id="UP000557566"/>
    </source>
</evidence>
<feature type="compositionally biased region" description="Polar residues" evidence="7">
    <location>
        <begin position="103"/>
        <end position="112"/>
    </location>
</feature>
<proteinExistence type="predicted"/>
<dbReference type="SMART" id="SM00355">
    <property type="entry name" value="ZnF_C2H2"/>
    <property type="match status" value="7"/>
</dbReference>
<dbReference type="EMBL" id="JAAVMX010000002">
    <property type="protein sequence ID" value="KAF4512386.1"/>
    <property type="molecule type" value="Genomic_DNA"/>
</dbReference>
<feature type="domain" description="C2H2-type" evidence="8">
    <location>
        <begin position="563"/>
        <end position="590"/>
    </location>
</feature>
<dbReference type="PROSITE" id="PS50157">
    <property type="entry name" value="ZINC_FINGER_C2H2_2"/>
    <property type="match status" value="5"/>
</dbReference>
<protein>
    <recommendedName>
        <fullName evidence="5">C2H2 type master regulator of conidiophore development brlA</fullName>
    </recommendedName>
</protein>